<feature type="compositionally biased region" description="Basic and acidic residues" evidence="1">
    <location>
        <begin position="313"/>
        <end position="324"/>
    </location>
</feature>
<reference evidence="2" key="1">
    <citation type="submission" date="2015-01" db="EMBL/GenBank/DDBJ databases">
        <title>The Genome Sequence of Cladophialophora bantiana CBS 173.52.</title>
        <authorList>
            <consortium name="The Broad Institute Genomics Platform"/>
            <person name="Cuomo C."/>
            <person name="de Hoog S."/>
            <person name="Gorbushina A."/>
            <person name="Stielow B."/>
            <person name="Teixiera M."/>
            <person name="Abouelleil A."/>
            <person name="Chapman S.B."/>
            <person name="Priest M."/>
            <person name="Young S.K."/>
            <person name="Wortman J."/>
            <person name="Nusbaum C."/>
            <person name="Birren B."/>
        </authorList>
    </citation>
    <scope>NUCLEOTIDE SEQUENCE [LARGE SCALE GENOMIC DNA]</scope>
    <source>
        <strain evidence="2">CBS 173.52</strain>
    </source>
</reference>
<feature type="compositionally biased region" description="Low complexity" evidence="1">
    <location>
        <begin position="352"/>
        <end position="365"/>
    </location>
</feature>
<evidence type="ECO:0000256" key="1">
    <source>
        <dbReference type="SAM" id="MobiDB-lite"/>
    </source>
</evidence>
<keyword evidence="3" id="KW-1185">Reference proteome</keyword>
<dbReference type="Proteomes" id="UP000053789">
    <property type="component" value="Unassembled WGS sequence"/>
</dbReference>
<sequence length="396" mass="44324">MRSLPQEWERLVLVLAAQLTPGRLRLSVVCDTLDHAAALQVLLPLERLPLLRSCAVRLGQQSDHHLRRLAQTTVHQVTGQLRPPQTAFQWDDLPDELQTPNTDSPPVITPRTIEWVEGKGITKPSCCQQCTATLEAYCCPPLHAAFTSGRCTCWQWPRDHFLVNHKFRLLALQIFYRSNTFSVETLDARWDRDISRRLEHRSALVFLQSMPHDALSHIYSLRIIFPTFHDDSLCPGTPSLPNWTDTLRFIQRHLPLAYLDLTLCIAFANQDDGFVTPCEDKEWAFYLRMVEPAVILRGIRNLVVTFPPTGDAPQHDGLRKDGQPDQRVNQQGFAYGKVDPHEAGKKGGQTSGTGSSDSSSAGGSDNPQGAAHLGGEGLRKDGEPDQRLKMNQDSSS</sequence>
<evidence type="ECO:0000313" key="3">
    <source>
        <dbReference type="Proteomes" id="UP000053789"/>
    </source>
</evidence>
<gene>
    <name evidence="2" type="ORF">Z519_09404</name>
</gene>
<dbReference type="HOGENOM" id="CLU_696390_0_0_1"/>
<dbReference type="OrthoDB" id="4157730at2759"/>
<dbReference type="EMBL" id="KN846994">
    <property type="protein sequence ID" value="KIW89974.1"/>
    <property type="molecule type" value="Genomic_DNA"/>
</dbReference>
<dbReference type="GeneID" id="27702332"/>
<proteinExistence type="predicted"/>
<feature type="region of interest" description="Disordered" evidence="1">
    <location>
        <begin position="308"/>
        <end position="327"/>
    </location>
</feature>
<dbReference type="RefSeq" id="XP_016616643.1">
    <property type="nucleotide sequence ID" value="XM_016767127.1"/>
</dbReference>
<feature type="compositionally biased region" description="Basic and acidic residues" evidence="1">
    <location>
        <begin position="377"/>
        <end position="390"/>
    </location>
</feature>
<dbReference type="VEuPathDB" id="FungiDB:Z519_09404"/>
<protein>
    <submittedName>
        <fullName evidence="2">Uncharacterized protein</fullName>
    </submittedName>
</protein>
<organism evidence="2 3">
    <name type="scientific">Cladophialophora bantiana (strain ATCC 10958 / CBS 173.52 / CDC B-1940 / NIH 8579)</name>
    <name type="common">Xylohypha bantiana</name>
    <dbReference type="NCBI Taxonomy" id="1442370"/>
    <lineage>
        <taxon>Eukaryota</taxon>
        <taxon>Fungi</taxon>
        <taxon>Dikarya</taxon>
        <taxon>Ascomycota</taxon>
        <taxon>Pezizomycotina</taxon>
        <taxon>Eurotiomycetes</taxon>
        <taxon>Chaetothyriomycetidae</taxon>
        <taxon>Chaetothyriales</taxon>
        <taxon>Herpotrichiellaceae</taxon>
        <taxon>Cladophialophora</taxon>
    </lineage>
</organism>
<feature type="region of interest" description="Disordered" evidence="1">
    <location>
        <begin position="333"/>
        <end position="396"/>
    </location>
</feature>
<evidence type="ECO:0000313" key="2">
    <source>
        <dbReference type="EMBL" id="KIW89974.1"/>
    </source>
</evidence>
<dbReference type="AlphaFoldDB" id="A0A0D2HZJ0"/>
<accession>A0A0D2HZJ0</accession>
<name>A0A0D2HZJ0_CLAB1</name>